<proteinExistence type="predicted"/>
<dbReference type="Proteomes" id="UP000242180">
    <property type="component" value="Unassembled WGS sequence"/>
</dbReference>
<dbReference type="AlphaFoldDB" id="A0A1X2HAE4"/>
<evidence type="ECO:0000313" key="1">
    <source>
        <dbReference type="EMBL" id="ORY95637.1"/>
    </source>
</evidence>
<comment type="caution">
    <text evidence="1">The sequence shown here is derived from an EMBL/GenBank/DDBJ whole genome shotgun (WGS) entry which is preliminary data.</text>
</comment>
<dbReference type="EMBL" id="MCGN01000006">
    <property type="protein sequence ID" value="ORY95637.1"/>
    <property type="molecule type" value="Genomic_DNA"/>
</dbReference>
<evidence type="ECO:0000313" key="2">
    <source>
        <dbReference type="Proteomes" id="UP000242180"/>
    </source>
</evidence>
<sequence>MYFVSSLNPQQATSEHTCDVPVMAQDQKDTALNAWLLRPLYAMAHTVVGYITSNWKATDMTDERRPNAASEVMGDDTTYDMIDDKEEIVEQRQKYLASSNWVTSIERTFRNHVAPLLPIAQTDVFVERVKRTYNYYCRTSTAACCPRSVPRGCFCGSAPAVYRIFRLQFSFKNCRMADPKRFAMADDNDTWVPLEKQGIEDDFFGADEDYDHVHEDEDYDLVQEKEAKEGFPANIRRYEKDAYHEQIFPSCRRTSIRNRVYRWYRVIA</sequence>
<reference evidence="1 2" key="1">
    <citation type="submission" date="2016-07" db="EMBL/GenBank/DDBJ databases">
        <title>Pervasive Adenine N6-methylation of Active Genes in Fungi.</title>
        <authorList>
            <consortium name="DOE Joint Genome Institute"/>
            <person name="Mondo S.J."/>
            <person name="Dannebaum R.O."/>
            <person name="Kuo R.C."/>
            <person name="Labutti K."/>
            <person name="Haridas S."/>
            <person name="Kuo A."/>
            <person name="Salamov A."/>
            <person name="Ahrendt S.R."/>
            <person name="Lipzen A."/>
            <person name="Sullivan W."/>
            <person name="Andreopoulos W.B."/>
            <person name="Clum A."/>
            <person name="Lindquist E."/>
            <person name="Daum C."/>
            <person name="Ramamoorthy G.K."/>
            <person name="Gryganskyi A."/>
            <person name="Culley D."/>
            <person name="Magnuson J.K."/>
            <person name="James T.Y."/>
            <person name="O'Malley M.A."/>
            <person name="Stajich J.E."/>
            <person name="Spatafora J.W."/>
            <person name="Visel A."/>
            <person name="Grigoriev I.V."/>
        </authorList>
    </citation>
    <scope>NUCLEOTIDE SEQUENCE [LARGE SCALE GENOMIC DNA]</scope>
    <source>
        <strain evidence="1 2">NRRL 2496</strain>
    </source>
</reference>
<organism evidence="1 2">
    <name type="scientific">Syncephalastrum racemosum</name>
    <name type="common">Filamentous fungus</name>
    <dbReference type="NCBI Taxonomy" id="13706"/>
    <lineage>
        <taxon>Eukaryota</taxon>
        <taxon>Fungi</taxon>
        <taxon>Fungi incertae sedis</taxon>
        <taxon>Mucoromycota</taxon>
        <taxon>Mucoromycotina</taxon>
        <taxon>Mucoromycetes</taxon>
        <taxon>Mucorales</taxon>
        <taxon>Syncephalastraceae</taxon>
        <taxon>Syncephalastrum</taxon>
    </lineage>
</organism>
<accession>A0A1X2HAE4</accession>
<gene>
    <name evidence="1" type="ORF">BCR43DRAFT_515746</name>
</gene>
<keyword evidence="2" id="KW-1185">Reference proteome</keyword>
<dbReference type="InParanoid" id="A0A1X2HAE4"/>
<name>A0A1X2HAE4_SYNRA</name>
<protein>
    <submittedName>
        <fullName evidence="1">Uncharacterized protein</fullName>
    </submittedName>
</protein>